<dbReference type="PROSITE" id="PS51257">
    <property type="entry name" value="PROKAR_LIPOPROTEIN"/>
    <property type="match status" value="1"/>
</dbReference>
<dbReference type="OrthoDB" id="6192874at2"/>
<evidence type="ECO:0000256" key="1">
    <source>
        <dbReference type="SAM" id="SignalP"/>
    </source>
</evidence>
<organism evidence="2 3">
    <name type="scientific">Pseudomonas cavernae</name>
    <dbReference type="NCBI Taxonomy" id="2320867"/>
    <lineage>
        <taxon>Bacteria</taxon>
        <taxon>Pseudomonadati</taxon>
        <taxon>Pseudomonadota</taxon>
        <taxon>Gammaproteobacteria</taxon>
        <taxon>Pseudomonadales</taxon>
        <taxon>Pseudomonadaceae</taxon>
        <taxon>Pseudomonas</taxon>
    </lineage>
</organism>
<evidence type="ECO:0000313" key="3">
    <source>
        <dbReference type="Proteomes" id="UP000265560"/>
    </source>
</evidence>
<dbReference type="EMBL" id="CP032419">
    <property type="protein sequence ID" value="AYC30944.1"/>
    <property type="molecule type" value="Genomic_DNA"/>
</dbReference>
<dbReference type="RefSeq" id="WP_119891579.1">
    <property type="nucleotide sequence ID" value="NZ_CP032419.1"/>
</dbReference>
<accession>A0A385YWM7</accession>
<feature type="signal peptide" evidence="1">
    <location>
        <begin position="1"/>
        <end position="24"/>
    </location>
</feature>
<proteinExistence type="predicted"/>
<gene>
    <name evidence="2" type="ORF">D3880_00440</name>
</gene>
<dbReference type="Proteomes" id="UP000265560">
    <property type="component" value="Chromosome"/>
</dbReference>
<dbReference type="InterPro" id="IPR021747">
    <property type="entry name" value="DUF3313"/>
</dbReference>
<sequence length="217" mass="23285">MTKPLIVGALAFGLLLAGCSSSTTQPEQYSGFLGDYSQLKPATSASGAPVLRWTSPGLDLSRYDSVLVERPQFYPKPQPSAQVSQQTLDQIATYLQQTMQRELNGQMKVVQQPGANTLVLRSAISSVDVSPEGLKPYEVIPIALVVAAASTAAGTRDENTSIYVEMQALDAASNKVVAQVVRKGSGLQLENTSTQLSLKDLQPVLDVWAKDAHNFHP</sequence>
<dbReference type="Pfam" id="PF11769">
    <property type="entry name" value="DUF3313"/>
    <property type="match status" value="1"/>
</dbReference>
<dbReference type="AlphaFoldDB" id="A0A385YWM7"/>
<reference evidence="3" key="1">
    <citation type="submission" date="2018-09" db="EMBL/GenBank/DDBJ databases">
        <authorList>
            <person name="Zhu H."/>
        </authorList>
    </citation>
    <scope>NUCLEOTIDE SEQUENCE [LARGE SCALE GENOMIC DNA]</scope>
    <source>
        <strain evidence="3">K2W31S-8</strain>
    </source>
</reference>
<keyword evidence="3" id="KW-1185">Reference proteome</keyword>
<evidence type="ECO:0000313" key="2">
    <source>
        <dbReference type="EMBL" id="AYC30944.1"/>
    </source>
</evidence>
<keyword evidence="1" id="KW-0732">Signal</keyword>
<protein>
    <submittedName>
        <fullName evidence="2">DUF3313 domain-containing protein</fullName>
    </submittedName>
</protein>
<dbReference type="KEGG" id="pcav:D3880_00440"/>
<name>A0A385YWM7_9PSED</name>
<feature type="chain" id="PRO_5017259176" evidence="1">
    <location>
        <begin position="25"/>
        <end position="217"/>
    </location>
</feature>